<evidence type="ECO:0000313" key="3">
    <source>
        <dbReference type="Proteomes" id="UP001066276"/>
    </source>
</evidence>
<dbReference type="EMBL" id="JANPWB010000002">
    <property type="protein sequence ID" value="KAJ1210223.1"/>
    <property type="molecule type" value="Genomic_DNA"/>
</dbReference>
<feature type="region of interest" description="Disordered" evidence="1">
    <location>
        <begin position="116"/>
        <end position="151"/>
    </location>
</feature>
<dbReference type="Proteomes" id="UP001066276">
    <property type="component" value="Chromosome 1_2"/>
</dbReference>
<sequence>MARGGKRWEDRRRNRKNEQLTEKQEQKNKQKREKKEQKNEQRREKWEQKKELKRVKRVQKQAEVRGKEEKKPAEERGKEQKIDTPQSSFGWLWANCTGDCHRGSSHKDLLNGVALWPPFSRPLGEREVLGGGRRKRRKEGNGIKREEGSLK</sequence>
<gene>
    <name evidence="2" type="ORF">NDU88_005591</name>
</gene>
<feature type="compositionally biased region" description="Basic and acidic residues" evidence="1">
    <location>
        <begin position="60"/>
        <end position="82"/>
    </location>
</feature>
<proteinExistence type="predicted"/>
<feature type="region of interest" description="Disordered" evidence="1">
    <location>
        <begin position="1"/>
        <end position="90"/>
    </location>
</feature>
<reference evidence="2" key="1">
    <citation type="journal article" date="2022" name="bioRxiv">
        <title>Sequencing and chromosome-scale assembly of the giantPleurodeles waltlgenome.</title>
        <authorList>
            <person name="Brown T."/>
            <person name="Elewa A."/>
            <person name="Iarovenko S."/>
            <person name="Subramanian E."/>
            <person name="Araus A.J."/>
            <person name="Petzold A."/>
            <person name="Susuki M."/>
            <person name="Suzuki K.-i.T."/>
            <person name="Hayashi T."/>
            <person name="Toyoda A."/>
            <person name="Oliveira C."/>
            <person name="Osipova E."/>
            <person name="Leigh N.D."/>
            <person name="Simon A."/>
            <person name="Yun M.H."/>
        </authorList>
    </citation>
    <scope>NUCLEOTIDE SEQUENCE</scope>
    <source>
        <strain evidence="2">20211129_DDA</strain>
        <tissue evidence="2">Liver</tissue>
    </source>
</reference>
<evidence type="ECO:0000256" key="1">
    <source>
        <dbReference type="SAM" id="MobiDB-lite"/>
    </source>
</evidence>
<keyword evidence="3" id="KW-1185">Reference proteome</keyword>
<name>A0AAV7W9Z8_PLEWA</name>
<dbReference type="AlphaFoldDB" id="A0AAV7W9Z8"/>
<evidence type="ECO:0000313" key="2">
    <source>
        <dbReference type="EMBL" id="KAJ1210223.1"/>
    </source>
</evidence>
<feature type="compositionally biased region" description="Basic and acidic residues" evidence="1">
    <location>
        <begin position="139"/>
        <end position="151"/>
    </location>
</feature>
<accession>A0AAV7W9Z8</accession>
<comment type="caution">
    <text evidence="2">The sequence shown here is derived from an EMBL/GenBank/DDBJ whole genome shotgun (WGS) entry which is preliminary data.</text>
</comment>
<feature type="compositionally biased region" description="Basic and acidic residues" evidence="1">
    <location>
        <begin position="1"/>
        <end position="50"/>
    </location>
</feature>
<protein>
    <submittedName>
        <fullName evidence="2">Uncharacterized protein</fullName>
    </submittedName>
</protein>
<organism evidence="2 3">
    <name type="scientific">Pleurodeles waltl</name>
    <name type="common">Iberian ribbed newt</name>
    <dbReference type="NCBI Taxonomy" id="8319"/>
    <lineage>
        <taxon>Eukaryota</taxon>
        <taxon>Metazoa</taxon>
        <taxon>Chordata</taxon>
        <taxon>Craniata</taxon>
        <taxon>Vertebrata</taxon>
        <taxon>Euteleostomi</taxon>
        <taxon>Amphibia</taxon>
        <taxon>Batrachia</taxon>
        <taxon>Caudata</taxon>
        <taxon>Salamandroidea</taxon>
        <taxon>Salamandridae</taxon>
        <taxon>Pleurodelinae</taxon>
        <taxon>Pleurodeles</taxon>
    </lineage>
</organism>